<reference evidence="1 2" key="1">
    <citation type="journal article" date="2019" name="Genome Biol. Evol.">
        <title>Whole-Genome Sequencing of the Giant Devil Catfish, Bagarius yarrelli.</title>
        <authorList>
            <person name="Jiang W."/>
            <person name="Lv Y."/>
            <person name="Cheng L."/>
            <person name="Yang K."/>
            <person name="Chao B."/>
            <person name="Wang X."/>
            <person name="Li Y."/>
            <person name="Pan X."/>
            <person name="You X."/>
            <person name="Zhang Y."/>
            <person name="Yang J."/>
            <person name="Li J."/>
            <person name="Zhang X."/>
            <person name="Liu S."/>
            <person name="Sun C."/>
            <person name="Yang J."/>
            <person name="Shi Q."/>
        </authorList>
    </citation>
    <scope>NUCLEOTIDE SEQUENCE [LARGE SCALE GENOMIC DNA]</scope>
    <source>
        <strain evidence="1">JWS20170419001</strain>
        <tissue evidence="1">Muscle</tissue>
    </source>
</reference>
<dbReference type="Proteomes" id="UP000319801">
    <property type="component" value="Unassembled WGS sequence"/>
</dbReference>
<proteinExistence type="predicted"/>
<comment type="caution">
    <text evidence="1">The sequence shown here is derived from an EMBL/GenBank/DDBJ whole genome shotgun (WGS) entry which is preliminary data.</text>
</comment>
<organism evidence="1 2">
    <name type="scientific">Bagarius yarrelli</name>
    <name type="common">Goonch</name>
    <name type="synonym">Bagrus yarrelli</name>
    <dbReference type="NCBI Taxonomy" id="175774"/>
    <lineage>
        <taxon>Eukaryota</taxon>
        <taxon>Metazoa</taxon>
        <taxon>Chordata</taxon>
        <taxon>Craniata</taxon>
        <taxon>Vertebrata</taxon>
        <taxon>Euteleostomi</taxon>
        <taxon>Actinopterygii</taxon>
        <taxon>Neopterygii</taxon>
        <taxon>Teleostei</taxon>
        <taxon>Ostariophysi</taxon>
        <taxon>Siluriformes</taxon>
        <taxon>Sisoridae</taxon>
        <taxon>Sisorinae</taxon>
        <taxon>Bagarius</taxon>
    </lineage>
</organism>
<evidence type="ECO:0000313" key="1">
    <source>
        <dbReference type="EMBL" id="TSX58294.1"/>
    </source>
</evidence>
<keyword evidence="2" id="KW-1185">Reference proteome</keyword>
<dbReference type="AlphaFoldDB" id="A0A556V722"/>
<sequence length="151" mass="16948">MHGIEAPAAGPVVLPQTLFLVPTLMCPQEGKKGPAHIPRLKSMSTANVIFDLGLLLFQLRLLQKRACFSATNAGSPIKRTARQVRLNAVQAAQPEYFHPVFKKRPLGPFDRPVSRLNLKEHQREARITVQHERLIQQIAPKSDTPKRPRPL</sequence>
<dbReference type="EMBL" id="VCAZ01000141">
    <property type="protein sequence ID" value="TSX58294.1"/>
    <property type="molecule type" value="Genomic_DNA"/>
</dbReference>
<protein>
    <submittedName>
        <fullName evidence="1">Uncharacterized protein</fullName>
    </submittedName>
</protein>
<accession>A0A556V722</accession>
<name>A0A556V722_BAGYA</name>
<evidence type="ECO:0000313" key="2">
    <source>
        <dbReference type="Proteomes" id="UP000319801"/>
    </source>
</evidence>
<gene>
    <name evidence="1" type="ORF">Baya_13845</name>
</gene>